<evidence type="ECO:0000256" key="13">
    <source>
        <dbReference type="SAM" id="MobiDB-lite"/>
    </source>
</evidence>
<keyword evidence="9 12" id="KW-0357">Heparan sulfate</keyword>
<evidence type="ECO:0000256" key="3">
    <source>
        <dbReference type="ARBA" id="ARBA00022475"/>
    </source>
</evidence>
<gene>
    <name evidence="15" type="primary">LOC115156859</name>
</gene>
<keyword evidence="16" id="KW-1185">Reference proteome</keyword>
<accession>A0A674AHX4</accession>
<dbReference type="PROSITE" id="PS01207">
    <property type="entry name" value="GLYPICAN"/>
    <property type="match status" value="1"/>
</dbReference>
<comment type="subcellular location">
    <subcellularLocation>
        <location evidence="1 12">Cell membrane</location>
        <topology evidence="1 12">Lipid-anchor</topology>
        <topology evidence="1 12">GPI-anchor</topology>
    </subcellularLocation>
</comment>
<evidence type="ECO:0000313" key="15">
    <source>
        <dbReference type="Ensembl" id="ENSSTUP00000058457.1"/>
    </source>
</evidence>
<dbReference type="Ensembl" id="ENSSTUT00000061383.1">
    <property type="protein sequence ID" value="ENSSTUP00000058457.1"/>
    <property type="gene ID" value="ENSSTUG00000025068.1"/>
</dbReference>
<dbReference type="InterPro" id="IPR001863">
    <property type="entry name" value="Glypican"/>
</dbReference>
<dbReference type="GO" id="GO:0016477">
    <property type="term" value="P:cell migration"/>
    <property type="evidence" value="ECO:0007669"/>
    <property type="project" value="TreeGrafter"/>
</dbReference>
<dbReference type="InterPro" id="IPR019803">
    <property type="entry name" value="Glypican_CS"/>
</dbReference>
<feature type="compositionally biased region" description="Acidic residues" evidence="13">
    <location>
        <begin position="505"/>
        <end position="518"/>
    </location>
</feature>
<feature type="signal peptide" evidence="14">
    <location>
        <begin position="1"/>
        <end position="29"/>
    </location>
</feature>
<reference evidence="15" key="1">
    <citation type="submission" date="2025-08" db="UniProtKB">
        <authorList>
            <consortium name="Ensembl"/>
        </authorList>
    </citation>
    <scope>IDENTIFICATION</scope>
</reference>
<comment type="similarity">
    <text evidence="2 11">Belongs to the glypican family.</text>
</comment>
<protein>
    <submittedName>
        <fullName evidence="15">Glypican-5-like</fullName>
    </submittedName>
</protein>
<evidence type="ECO:0000256" key="8">
    <source>
        <dbReference type="ARBA" id="ARBA00023180"/>
    </source>
</evidence>
<dbReference type="GO" id="GO:0005886">
    <property type="term" value="C:plasma membrane"/>
    <property type="evidence" value="ECO:0007669"/>
    <property type="project" value="UniProtKB-SubCell"/>
</dbReference>
<evidence type="ECO:0000256" key="10">
    <source>
        <dbReference type="ARBA" id="ARBA00023288"/>
    </source>
</evidence>
<evidence type="ECO:0000256" key="5">
    <source>
        <dbReference type="ARBA" id="ARBA00022729"/>
    </source>
</evidence>
<keyword evidence="4 12" id="KW-0336">GPI-anchor</keyword>
<dbReference type="GO" id="GO:0090263">
    <property type="term" value="P:positive regulation of canonical Wnt signaling pathway"/>
    <property type="evidence" value="ECO:0007669"/>
    <property type="project" value="TreeGrafter"/>
</dbReference>
<dbReference type="PANTHER" id="PTHR10822">
    <property type="entry name" value="GLYPICAN"/>
    <property type="match status" value="1"/>
</dbReference>
<evidence type="ECO:0000256" key="7">
    <source>
        <dbReference type="ARBA" id="ARBA00023136"/>
    </source>
</evidence>
<dbReference type="GeneTree" id="ENSGT01050000244955"/>
<evidence type="ECO:0000256" key="4">
    <source>
        <dbReference type="ARBA" id="ARBA00022622"/>
    </source>
</evidence>
<proteinExistence type="inferred from homology"/>
<sequence length="580" mass="63803">MFRAICTRVNFCWIWLAVLFLLKVEDVGAYSCHEVKTAFQVRQIGPLKWVPETPGTDVDLLVCKHQGPSCCTRKMEESYQAAVRRETLQSVRSYSFELKYLISGHATAFQDTFQYLLSFSQGHLSSLLEDTYSPLSREALPHVNTLFSSLSLYIHGHNLSLEAAVARFHDNLFPLVYGRLVNPGVGVHGGLSGERGECLRATRQDVNPFGPHPETLAQELGRTLGAGRALSLALAEGTEVMNATEHVSFTKECLRGLTKMQYCSHCRGLTLIKPCVGYCLNVMRGCLASVAELDGPWRRYVAALEELINAVAGQHSLELALLGVRGHVNEAILHAQLHGPTLTATVDKVCGRSAKEPRTSVRPDPASEVTTFTVTSSTVPPSDPPSIPPPEQLMGQLAHLRREFLSYIQRYKSFFAVLPEMLCEGEMVMDDFTCWSGDDVVESYTGRVVGNGLQAQKQNPEVKVRSPNPELAVVKERLERFNQEIQDMLPGLGQSESWGELGSGDTEDGSGECDDEDGCQGSGTGTVRNCESHMYTHTHTHTLTHTHTHTHTHTTHTHTIRGVGSDVTASPFPGPYSSNT</sequence>
<keyword evidence="5 14" id="KW-0732">Signal</keyword>
<feature type="chain" id="PRO_5025449218" evidence="14">
    <location>
        <begin position="30"/>
        <end position="580"/>
    </location>
</feature>
<dbReference type="GO" id="GO:0009986">
    <property type="term" value="C:cell surface"/>
    <property type="evidence" value="ECO:0007669"/>
    <property type="project" value="TreeGrafter"/>
</dbReference>
<evidence type="ECO:0000256" key="1">
    <source>
        <dbReference type="ARBA" id="ARBA00004609"/>
    </source>
</evidence>
<evidence type="ECO:0000256" key="6">
    <source>
        <dbReference type="ARBA" id="ARBA00022974"/>
    </source>
</evidence>
<reference evidence="15" key="2">
    <citation type="submission" date="2025-09" db="UniProtKB">
        <authorList>
            <consortium name="Ensembl"/>
        </authorList>
    </citation>
    <scope>IDENTIFICATION</scope>
</reference>
<evidence type="ECO:0000256" key="9">
    <source>
        <dbReference type="ARBA" id="ARBA00023207"/>
    </source>
</evidence>
<evidence type="ECO:0000256" key="12">
    <source>
        <dbReference type="RuleBase" id="RU003519"/>
    </source>
</evidence>
<keyword evidence="3" id="KW-1003">Cell membrane</keyword>
<keyword evidence="10 12" id="KW-0449">Lipoprotein</keyword>
<feature type="region of interest" description="Disordered" evidence="13">
    <location>
        <begin position="491"/>
        <end position="520"/>
    </location>
</feature>
<evidence type="ECO:0000256" key="2">
    <source>
        <dbReference type="ARBA" id="ARBA00010260"/>
    </source>
</evidence>
<organism evidence="15 16">
    <name type="scientific">Salmo trutta</name>
    <name type="common">Brown trout</name>
    <dbReference type="NCBI Taxonomy" id="8032"/>
    <lineage>
        <taxon>Eukaryota</taxon>
        <taxon>Metazoa</taxon>
        <taxon>Chordata</taxon>
        <taxon>Craniata</taxon>
        <taxon>Vertebrata</taxon>
        <taxon>Euteleostomi</taxon>
        <taxon>Actinopterygii</taxon>
        <taxon>Neopterygii</taxon>
        <taxon>Teleostei</taxon>
        <taxon>Protacanthopterygii</taxon>
        <taxon>Salmoniformes</taxon>
        <taxon>Salmonidae</taxon>
        <taxon>Salmoninae</taxon>
        <taxon>Salmo</taxon>
    </lineage>
</organism>
<evidence type="ECO:0000256" key="14">
    <source>
        <dbReference type="SAM" id="SignalP"/>
    </source>
</evidence>
<evidence type="ECO:0000256" key="11">
    <source>
        <dbReference type="RuleBase" id="RU003518"/>
    </source>
</evidence>
<evidence type="ECO:0000313" key="16">
    <source>
        <dbReference type="Proteomes" id="UP000472277"/>
    </source>
</evidence>
<keyword evidence="7 12" id="KW-0472">Membrane</keyword>
<feature type="region of interest" description="Disordered" evidence="13">
    <location>
        <begin position="552"/>
        <end position="580"/>
    </location>
</feature>
<dbReference type="GO" id="GO:0005576">
    <property type="term" value="C:extracellular region"/>
    <property type="evidence" value="ECO:0007669"/>
    <property type="project" value="TreeGrafter"/>
</dbReference>
<dbReference type="GO" id="GO:0098552">
    <property type="term" value="C:side of membrane"/>
    <property type="evidence" value="ECO:0007669"/>
    <property type="project" value="UniProtKB-KW"/>
</dbReference>
<dbReference type="GO" id="GO:1905475">
    <property type="term" value="P:regulation of protein localization to membrane"/>
    <property type="evidence" value="ECO:0007669"/>
    <property type="project" value="TreeGrafter"/>
</dbReference>
<comment type="function">
    <text evidence="12">Cell surface proteoglycan.</text>
</comment>
<name>A0A674AHX4_SALTR</name>
<dbReference type="PANTHER" id="PTHR10822:SF19">
    <property type="entry name" value="GLYPICAN-5"/>
    <property type="match status" value="1"/>
</dbReference>
<dbReference type="AlphaFoldDB" id="A0A674AHX4"/>
<keyword evidence="6 12" id="KW-0654">Proteoglycan</keyword>
<keyword evidence="8" id="KW-0325">Glycoprotein</keyword>
<dbReference type="Pfam" id="PF01153">
    <property type="entry name" value="Glypican"/>
    <property type="match status" value="1"/>
</dbReference>
<dbReference type="Proteomes" id="UP000472277">
    <property type="component" value="Chromosome 21"/>
</dbReference>